<dbReference type="InterPro" id="IPR003117">
    <property type="entry name" value="cAMP_dep_PK_reg_su_I/II_a/b"/>
</dbReference>
<dbReference type="PANTHER" id="PTHR10699">
    <property type="entry name" value="NEUROMODULIN"/>
    <property type="match status" value="1"/>
</dbReference>
<protein>
    <recommendedName>
        <fullName evidence="1">RIIa domain-containing protein</fullName>
    </recommendedName>
</protein>
<dbReference type="SUPFAM" id="SSF47391">
    <property type="entry name" value="Dimerization-anchoring domain of cAMP-dependent PK regulatory subunit"/>
    <property type="match status" value="1"/>
</dbReference>
<dbReference type="Gene3D" id="1.20.890.10">
    <property type="entry name" value="cAMP-dependent protein kinase regulatory subunit, dimerization-anchoring domain"/>
    <property type="match status" value="1"/>
</dbReference>
<keyword evidence="3" id="KW-1185">Reference proteome</keyword>
<comment type="caution">
    <text evidence="2">The sequence shown here is derived from an EMBL/GenBank/DDBJ whole genome shotgun (WGS) entry which is preliminary data.</text>
</comment>
<dbReference type="PANTHER" id="PTHR10699:SF11">
    <property type="entry name" value="IGLOO, ISOFORM A"/>
    <property type="match status" value="1"/>
</dbReference>
<dbReference type="InterPro" id="IPR047579">
    <property type="entry name" value="DD_CABYR_SP17"/>
</dbReference>
<dbReference type="SMART" id="SM00015">
    <property type="entry name" value="IQ"/>
    <property type="match status" value="3"/>
</dbReference>
<dbReference type="Pfam" id="PF00612">
    <property type="entry name" value="IQ"/>
    <property type="match status" value="3"/>
</dbReference>
<reference evidence="2 3" key="1">
    <citation type="journal article" date="2019" name="PLoS Pathog.">
        <title>Genome sequence of the bovine parasite Schistosoma bovis Tanzania.</title>
        <authorList>
            <person name="Oey H."/>
            <person name="Zakrzewski M."/>
            <person name="Gobert G."/>
            <person name="Gravermann K."/>
            <person name="Stoye J."/>
            <person name="Jones M."/>
            <person name="Mcmanus D."/>
            <person name="Krause L."/>
        </authorList>
    </citation>
    <scope>NUCLEOTIDE SEQUENCE [LARGE SCALE GENOMIC DNA]</scope>
    <source>
        <strain evidence="2 3">TAN1997</strain>
    </source>
</reference>
<dbReference type="AlphaFoldDB" id="A0A430QQD5"/>
<organism evidence="2 3">
    <name type="scientific">Schistosoma bovis</name>
    <name type="common">Blood fluke</name>
    <dbReference type="NCBI Taxonomy" id="6184"/>
    <lineage>
        <taxon>Eukaryota</taxon>
        <taxon>Metazoa</taxon>
        <taxon>Spiralia</taxon>
        <taxon>Lophotrochozoa</taxon>
        <taxon>Platyhelminthes</taxon>
        <taxon>Trematoda</taxon>
        <taxon>Digenea</taxon>
        <taxon>Strigeidida</taxon>
        <taxon>Schistosomatoidea</taxon>
        <taxon>Schistosomatidae</taxon>
        <taxon>Schistosoma</taxon>
    </lineage>
</organism>
<dbReference type="PROSITE" id="PS50096">
    <property type="entry name" value="IQ"/>
    <property type="match status" value="3"/>
</dbReference>
<dbReference type="CDD" id="cd12100">
    <property type="entry name" value="DD_CABYR_SP17"/>
    <property type="match status" value="1"/>
</dbReference>
<sequence length="388" mass="44730">MAVPFSNTTLRVPHGFPNLLEGFAREVLRHQPKDIYGFGAKYFEGLLLKREGIIANITSNLYLETGIEDLAQLGAKLNDRYYNSEAYCTGTCNINNAEHQEAAVRIQAEYRRHLASQETEHLREQNAATRIQANYRGYRDRKLVNVMKENERDVDHSGEQLNTEDEPIQCIYQVQFYVSNFESFINCDTHLAKLKDIDQTSVLPNHTISPNNQLFEENRDFNQLSQSLKYSEDEAATIIQSRYRGHLQRERFHSTTKIKRIFINNDDSNDDIVTENNVVINQASNPSHHHRHSDSVQSPIESKEIDIEEKVTGKELLNNNKIEENFQISDDEISSHQEGKNLESDKQITNDFFIEDSNENTTEDISIANNTESEVRILFLIISIVHLL</sequence>
<evidence type="ECO:0000313" key="3">
    <source>
        <dbReference type="Proteomes" id="UP000290809"/>
    </source>
</evidence>
<name>A0A430QQD5_SCHBO</name>
<evidence type="ECO:0000313" key="2">
    <source>
        <dbReference type="EMBL" id="RTG89854.1"/>
    </source>
</evidence>
<dbReference type="Gene3D" id="1.20.5.190">
    <property type="match status" value="1"/>
</dbReference>
<accession>A0A430QQD5</accession>
<dbReference type="Proteomes" id="UP000290809">
    <property type="component" value="Unassembled WGS sequence"/>
</dbReference>
<dbReference type="FunFam" id="1.20.5.190:FF:000055">
    <property type="entry name" value="Putative microtubule-associated protein futsch"/>
    <property type="match status" value="1"/>
</dbReference>
<dbReference type="SMART" id="SM00394">
    <property type="entry name" value="RIIa"/>
    <property type="match status" value="1"/>
</dbReference>
<dbReference type="EMBL" id="QMKO01001478">
    <property type="protein sequence ID" value="RTG89854.1"/>
    <property type="molecule type" value="Genomic_DNA"/>
</dbReference>
<dbReference type="InterPro" id="IPR000048">
    <property type="entry name" value="IQ_motif_EF-hand-BS"/>
</dbReference>
<proteinExistence type="predicted"/>
<feature type="domain" description="RIIa" evidence="1">
    <location>
        <begin position="14"/>
        <end position="51"/>
    </location>
</feature>
<gene>
    <name evidence="2" type="ORF">DC041_0011193</name>
</gene>
<dbReference type="Pfam" id="PF02197">
    <property type="entry name" value="RIIa"/>
    <property type="match status" value="1"/>
</dbReference>
<evidence type="ECO:0000259" key="1">
    <source>
        <dbReference type="SMART" id="SM00394"/>
    </source>
</evidence>
<dbReference type="STRING" id="6184.A0A430QQD5"/>
<dbReference type="GO" id="GO:0005516">
    <property type="term" value="F:calmodulin binding"/>
    <property type="evidence" value="ECO:0007669"/>
    <property type="project" value="TreeGrafter"/>
</dbReference>
<dbReference type="CDD" id="cd23767">
    <property type="entry name" value="IQCD"/>
    <property type="match status" value="1"/>
</dbReference>